<dbReference type="InterPro" id="IPR009486">
    <property type="entry name" value="Pur_nuclsid_perm"/>
</dbReference>
<dbReference type="OrthoDB" id="2331083at2759"/>
<dbReference type="STRING" id="913774.A0A0C3HIT0"/>
<reference evidence="3" key="2">
    <citation type="submission" date="2015-01" db="EMBL/GenBank/DDBJ databases">
        <title>Evolutionary Origins and Diversification of the Mycorrhizal Mutualists.</title>
        <authorList>
            <consortium name="DOE Joint Genome Institute"/>
            <consortium name="Mycorrhizal Genomics Consortium"/>
            <person name="Kohler A."/>
            <person name="Kuo A."/>
            <person name="Nagy L.G."/>
            <person name="Floudas D."/>
            <person name="Copeland A."/>
            <person name="Barry K.W."/>
            <person name="Cichocki N."/>
            <person name="Veneault-Fourrey C."/>
            <person name="LaButti K."/>
            <person name="Lindquist E.A."/>
            <person name="Lipzen A."/>
            <person name="Lundell T."/>
            <person name="Morin E."/>
            <person name="Murat C."/>
            <person name="Riley R."/>
            <person name="Ohm R."/>
            <person name="Sun H."/>
            <person name="Tunlid A."/>
            <person name="Henrissat B."/>
            <person name="Grigoriev I.V."/>
            <person name="Hibbett D.S."/>
            <person name="Martin F."/>
        </authorList>
    </citation>
    <scope>NUCLEOTIDE SEQUENCE [LARGE SCALE GENOMIC DNA]</scope>
    <source>
        <strain evidence="3">Zn</strain>
    </source>
</reference>
<protein>
    <recommendedName>
        <fullName evidence="4">Purine nucleoside permease</fullName>
    </recommendedName>
</protein>
<evidence type="ECO:0008006" key="4">
    <source>
        <dbReference type="Google" id="ProtNLM"/>
    </source>
</evidence>
<gene>
    <name evidence="2" type="ORF">OIDMADRAFT_162306</name>
</gene>
<proteinExistence type="predicted"/>
<dbReference type="GO" id="GO:0055085">
    <property type="term" value="P:transmembrane transport"/>
    <property type="evidence" value="ECO:0007669"/>
    <property type="project" value="InterPro"/>
</dbReference>
<dbReference type="HOGENOM" id="CLU_031475_0_1_1"/>
<feature type="signal peptide" evidence="1">
    <location>
        <begin position="1"/>
        <end position="18"/>
    </location>
</feature>
<evidence type="ECO:0000313" key="3">
    <source>
        <dbReference type="Proteomes" id="UP000054321"/>
    </source>
</evidence>
<dbReference type="Pfam" id="PF06516">
    <property type="entry name" value="NUP"/>
    <property type="match status" value="1"/>
</dbReference>
<evidence type="ECO:0000256" key="1">
    <source>
        <dbReference type="SAM" id="SignalP"/>
    </source>
</evidence>
<reference evidence="2 3" key="1">
    <citation type="submission" date="2014-04" db="EMBL/GenBank/DDBJ databases">
        <authorList>
            <consortium name="DOE Joint Genome Institute"/>
            <person name="Kuo A."/>
            <person name="Martino E."/>
            <person name="Perotto S."/>
            <person name="Kohler A."/>
            <person name="Nagy L.G."/>
            <person name="Floudas D."/>
            <person name="Copeland A."/>
            <person name="Barry K.W."/>
            <person name="Cichocki N."/>
            <person name="Veneault-Fourrey C."/>
            <person name="LaButti K."/>
            <person name="Lindquist E.A."/>
            <person name="Lipzen A."/>
            <person name="Lundell T."/>
            <person name="Morin E."/>
            <person name="Murat C."/>
            <person name="Sun H."/>
            <person name="Tunlid A."/>
            <person name="Henrissat B."/>
            <person name="Grigoriev I.V."/>
            <person name="Hibbett D.S."/>
            <person name="Martin F."/>
            <person name="Nordberg H.P."/>
            <person name="Cantor M.N."/>
            <person name="Hua S.X."/>
        </authorList>
    </citation>
    <scope>NUCLEOTIDE SEQUENCE [LARGE SCALE GENOMIC DNA]</scope>
    <source>
        <strain evidence="2 3">Zn</strain>
    </source>
</reference>
<name>A0A0C3HIT0_OIDMZ</name>
<keyword evidence="1" id="KW-0732">Signal</keyword>
<organism evidence="2 3">
    <name type="scientific">Oidiodendron maius (strain Zn)</name>
    <dbReference type="NCBI Taxonomy" id="913774"/>
    <lineage>
        <taxon>Eukaryota</taxon>
        <taxon>Fungi</taxon>
        <taxon>Dikarya</taxon>
        <taxon>Ascomycota</taxon>
        <taxon>Pezizomycotina</taxon>
        <taxon>Leotiomycetes</taxon>
        <taxon>Leotiomycetes incertae sedis</taxon>
        <taxon>Myxotrichaceae</taxon>
        <taxon>Oidiodendron</taxon>
    </lineage>
</organism>
<dbReference type="PANTHER" id="PTHR38643:SF1">
    <property type="entry name" value="PURINE NUCLEOSIDE PERMEASE C285.05-RELATED"/>
    <property type="match status" value="1"/>
</dbReference>
<accession>A0A0C3HIT0</accession>
<evidence type="ECO:0000313" key="2">
    <source>
        <dbReference type="EMBL" id="KIN02252.1"/>
    </source>
</evidence>
<keyword evidence="3" id="KW-1185">Reference proteome</keyword>
<dbReference type="EMBL" id="KN832875">
    <property type="protein sequence ID" value="KIN02252.1"/>
    <property type="molecule type" value="Genomic_DNA"/>
</dbReference>
<dbReference type="InParanoid" id="A0A0C3HIT0"/>
<sequence>MRFYILSSLLAVAAFVSASQVDKCKYDVFINAAIDFDLAIQGCPVIAPKVFIISMFEPEADIWYSNAHTPGSIGNLLARNITIPGLSPLYPQVHCLEDGSVCQVTTGESEINAATTISALVQFPAFDLKETYFMIAGIAGVNPKYGTIGAVAFSKYAIQVALQYEFDAREIPDNFSTGYIPLGSFAPDQYPQSIYGTEVFEVNEDLRDIAVGFAKTAKLNDSSISQAYRSNYAYPEARKAPSILCCDVVTSDVYFSGKILGEAFENTTTLFTNGSGIYCTTAQEDNATLEVLLRAAIRKTVDFARIIVMRTASDFDRPYPGQSDVDNLMYANQGSFEPAINNIYLAGTPVVKGILEGWEKTFKKGIKPSNYIGDIFGTLGGKPDFGPGSVFGGVGYAKDGQPLKRGLTRRDAYKTARVI</sequence>
<dbReference type="AlphaFoldDB" id="A0A0C3HIT0"/>
<dbReference type="PANTHER" id="PTHR38643">
    <property type="entry name" value="PURINE NUCLEOSIDE PERMEASE C285.05-RELATED"/>
    <property type="match status" value="1"/>
</dbReference>
<feature type="chain" id="PRO_5002165126" description="Purine nucleoside permease" evidence="1">
    <location>
        <begin position="19"/>
        <end position="419"/>
    </location>
</feature>
<dbReference type="Proteomes" id="UP000054321">
    <property type="component" value="Unassembled WGS sequence"/>
</dbReference>
<dbReference type="GO" id="GO:0005783">
    <property type="term" value="C:endoplasmic reticulum"/>
    <property type="evidence" value="ECO:0007669"/>
    <property type="project" value="TreeGrafter"/>
</dbReference>